<dbReference type="Proteomes" id="UP000391919">
    <property type="component" value="Unassembled WGS sequence"/>
</dbReference>
<dbReference type="RefSeq" id="WP_151681693.1">
    <property type="nucleotide sequence ID" value="NZ_BKZQ01000039.1"/>
</dbReference>
<sequence>MSLAEIKGKYDAIFSLGDLCLAALQLRKNNLRPFAGPLDWMSSPSLSDVNRLLRNRFTGFMDLPNLKPTGYSTGVDTKEQFLVVHDTAYNIVSSHDFKADQNSFEKLSTYPDVRKKLDRRIKRFLEMANKGKRILFIRTEGSLSEVSELESVLSQLVKNDFNILVVNHTNVNELIEKEWPIERVHVVELPNKEKWQENDHYWREIFDGISNK</sequence>
<comment type="caution">
    <text evidence="1">The sequence shown here is derived from an EMBL/GenBank/DDBJ whole genome shotgun (WGS) entry which is preliminary data.</text>
</comment>
<dbReference type="AlphaFoldDB" id="A0A5J4JKH9"/>
<name>A0A5J4JKH9_9BACI</name>
<dbReference type="EMBL" id="BKZQ01000039">
    <property type="protein sequence ID" value="GER71195.1"/>
    <property type="molecule type" value="Genomic_DNA"/>
</dbReference>
<dbReference type="InterPro" id="IPR014903">
    <property type="entry name" value="DUF1796"/>
</dbReference>
<reference evidence="1 2" key="1">
    <citation type="submission" date="2019-09" db="EMBL/GenBank/DDBJ databases">
        <title>Draft genome sequence of Bacillus sp. JC-7.</title>
        <authorList>
            <person name="Tanaka N."/>
            <person name="Shiwa Y."/>
            <person name="Fujita N."/>
            <person name="Tanasupawat S."/>
        </authorList>
    </citation>
    <scope>NUCLEOTIDE SEQUENCE [LARGE SCALE GENOMIC DNA]</scope>
    <source>
        <strain evidence="1 2">JC-7</strain>
    </source>
</reference>
<proteinExistence type="predicted"/>
<evidence type="ECO:0000313" key="1">
    <source>
        <dbReference type="EMBL" id="GER71195.1"/>
    </source>
</evidence>
<keyword evidence="2" id="KW-1185">Reference proteome</keyword>
<evidence type="ECO:0000313" key="2">
    <source>
        <dbReference type="Proteomes" id="UP000391919"/>
    </source>
</evidence>
<dbReference type="Pfam" id="PF08795">
    <property type="entry name" value="DUF1796"/>
    <property type="match status" value="1"/>
</dbReference>
<evidence type="ECO:0008006" key="3">
    <source>
        <dbReference type="Google" id="ProtNLM"/>
    </source>
</evidence>
<gene>
    <name evidence="1" type="ORF">BpJC7_24980</name>
</gene>
<organism evidence="1 2">
    <name type="scientific">Weizmannia acidilactici</name>
    <dbReference type="NCBI Taxonomy" id="2607726"/>
    <lineage>
        <taxon>Bacteria</taxon>
        <taxon>Bacillati</taxon>
        <taxon>Bacillota</taxon>
        <taxon>Bacilli</taxon>
        <taxon>Bacillales</taxon>
        <taxon>Bacillaceae</taxon>
        <taxon>Heyndrickxia</taxon>
    </lineage>
</organism>
<accession>A0A5J4JKH9</accession>
<protein>
    <recommendedName>
        <fullName evidence="3">Papain-like cysteine peptidase</fullName>
    </recommendedName>
</protein>